<feature type="region of interest" description="Disordered" evidence="1">
    <location>
        <begin position="108"/>
        <end position="161"/>
    </location>
</feature>
<evidence type="ECO:0000313" key="3">
    <source>
        <dbReference type="Proteomes" id="UP000015104"/>
    </source>
</evidence>
<organism evidence="2 3">
    <name type="scientific">Tetranychus urticae</name>
    <name type="common">Two-spotted spider mite</name>
    <dbReference type="NCBI Taxonomy" id="32264"/>
    <lineage>
        <taxon>Eukaryota</taxon>
        <taxon>Metazoa</taxon>
        <taxon>Ecdysozoa</taxon>
        <taxon>Arthropoda</taxon>
        <taxon>Chelicerata</taxon>
        <taxon>Arachnida</taxon>
        <taxon>Acari</taxon>
        <taxon>Acariformes</taxon>
        <taxon>Trombidiformes</taxon>
        <taxon>Prostigmata</taxon>
        <taxon>Eleutherengona</taxon>
        <taxon>Raphignathae</taxon>
        <taxon>Tetranychoidea</taxon>
        <taxon>Tetranychidae</taxon>
        <taxon>Tetranychus</taxon>
    </lineage>
</organism>
<dbReference type="OMA" id="KCIFIFG"/>
<dbReference type="EMBL" id="CAEY01001145">
    <property type="status" value="NOT_ANNOTATED_CDS"/>
    <property type="molecule type" value="Genomic_DNA"/>
</dbReference>
<dbReference type="AlphaFoldDB" id="T1K0X3"/>
<proteinExistence type="predicted"/>
<accession>T1K0X3</accession>
<dbReference type="OrthoDB" id="6509468at2759"/>
<reference evidence="2" key="2">
    <citation type="submission" date="2015-06" db="UniProtKB">
        <authorList>
            <consortium name="EnsemblMetazoa"/>
        </authorList>
    </citation>
    <scope>IDENTIFICATION</scope>
</reference>
<sequence length="413" mass="48237">MGCRLSKSYLTIIESSQNNVMNTQTIELIKDAHELLYFLRDDNHSDYKCIFVFGGYGSNKGEFIFDLLNDDLKRGERVKDQFGWHYVYLDVEELIIKNIKTRVRQLTGSLDQENEESEEMKQNADENTESDTKQIVEDVDSEKKDDQEEPPSVQTEVESINDTSMSLIDLPEEVNNNPSRKSSKELLAEADDGRWEDTGFLKKYFSELANVITNNWVRQLIEKEIVCFDVNDSKSKYIINLVPNRINLFRDCLYLKQGPNFVNFDYEYVAVNLIRADQTRKDLDLILDFHSYEDISDYFVEYFRSINKLIEVKIETKKMEPKLKITRHSTAVKIKNCQQLEELIKNQPKNETIEVDISEFTDILDRKGSLVFLLDNQIDTGREIIAIDSSETDVKAIRNFVHFYCQIKDSLDH</sequence>
<evidence type="ECO:0000313" key="2">
    <source>
        <dbReference type="EnsemblMetazoa" id="tetur03g09400.1"/>
    </source>
</evidence>
<dbReference type="HOGENOM" id="CLU_666207_0_0_1"/>
<feature type="compositionally biased region" description="Basic and acidic residues" evidence="1">
    <location>
        <begin position="119"/>
        <end position="146"/>
    </location>
</feature>
<dbReference type="EnsemblMetazoa" id="tetur03g09400.1">
    <property type="protein sequence ID" value="tetur03g09400.1"/>
    <property type="gene ID" value="tetur03g09400"/>
</dbReference>
<evidence type="ECO:0000256" key="1">
    <source>
        <dbReference type="SAM" id="MobiDB-lite"/>
    </source>
</evidence>
<dbReference type="KEGG" id="tut:107371966"/>
<gene>
    <name evidence="2" type="primary">107371966</name>
</gene>
<protein>
    <submittedName>
        <fullName evidence="2">Uncharacterized protein</fullName>
    </submittedName>
</protein>
<feature type="compositionally biased region" description="Polar residues" evidence="1">
    <location>
        <begin position="152"/>
        <end position="161"/>
    </location>
</feature>
<name>T1K0X3_TETUR</name>
<dbReference type="Proteomes" id="UP000015104">
    <property type="component" value="Unassembled WGS sequence"/>
</dbReference>
<keyword evidence="3" id="KW-1185">Reference proteome</keyword>
<reference evidence="3" key="1">
    <citation type="submission" date="2011-08" db="EMBL/GenBank/DDBJ databases">
        <authorList>
            <person name="Rombauts S."/>
        </authorList>
    </citation>
    <scope>NUCLEOTIDE SEQUENCE</scope>
    <source>
        <strain evidence="3">London</strain>
    </source>
</reference>